<proteinExistence type="predicted"/>
<keyword evidence="3" id="KW-1185">Reference proteome</keyword>
<name>A0A1C7A3S8_9VIRU</name>
<gene>
    <name evidence="2" type="ORF">SS136_039</name>
</gene>
<dbReference type="Proteomes" id="UP000208062">
    <property type="component" value="Segment"/>
</dbReference>
<accession>A0A1C7A3S8</accession>
<dbReference type="GeneID" id="28619849"/>
<dbReference type="OrthoDB" id="8006at10239"/>
<reference evidence="2 3" key="1">
    <citation type="journal article" date="2016" name="MBio">
        <title>Archaeal Haloarcula californiae Icosahedral Virus 1 Highlights Conserved Elements in Icosahedral Membrane-Containing DNA Viruses from Extreme Environments.</title>
        <authorList>
            <person name="Demina T.A."/>
            <person name="Pietila M.K."/>
            <person name="Svirskaite J."/>
            <person name="Ravantti J.J."/>
            <person name="Atanasova N.S."/>
            <person name="Bamford D.H."/>
            <person name="Oksanen H.M."/>
        </authorList>
    </citation>
    <scope>NUCLEOTIDE SEQUENCE [LARGE SCALE GENOMIC DNA]</scope>
    <source>
        <strain evidence="2 3">SS13-6</strain>
    </source>
</reference>
<evidence type="ECO:0000256" key="1">
    <source>
        <dbReference type="SAM" id="MobiDB-lite"/>
    </source>
</evidence>
<evidence type="ECO:0000313" key="3">
    <source>
        <dbReference type="Proteomes" id="UP000208062"/>
    </source>
</evidence>
<feature type="compositionally biased region" description="Basic and acidic residues" evidence="1">
    <location>
        <begin position="325"/>
        <end position="337"/>
    </location>
</feature>
<protein>
    <submittedName>
        <fullName evidence="2">Uncharacterized protein</fullName>
    </submittedName>
</protein>
<feature type="compositionally biased region" description="Basic and acidic residues" evidence="1">
    <location>
        <begin position="346"/>
        <end position="356"/>
    </location>
</feature>
<sequence>MTQDRDPKVSYRMPQERLEAIDDLAEQHGVARSALLRRFDAFGLESNAEALGVEAEIANLRQEIIDFGKPIDDAGGFAGRVRDDFEKRFKSGYKPKWLAAKAESYRREAEMLEEKVADHPDAPPIEEGELVDEVNRVLRDTLEAAQLSDWTERYSNPLERLSGVESGKQSRRFALVLTRNALEMDQDLEPLNSTLGTERRVRRDDLPELAEEDLPPNVDRDDVARVARDLADRGVTADDVEVDPTEFDPFGWIDVDSEVVDDDDVVAVEGSTNGELPDPEADGGTESVVADGGDNEAIQVYAEQDDERDVGDLVEWAAQALRDCRNPPKDAFTDRKNERRRKQGRKAGERRIRQTFETDTGNWQTEIMDQSTLTPDDVIEAAHDYNEQRDAAFAGERDSAPEAVATANGGVRLE</sequence>
<organism evidence="2 3">
    <name type="scientific">Haloarcula californiae icosahedral virus 1</name>
    <dbReference type="NCBI Taxonomy" id="1735722"/>
    <lineage>
        <taxon>Viruses</taxon>
        <taxon>Singelaviria</taxon>
        <taxon>Helvetiavirae</taxon>
        <taxon>Dividoviricota</taxon>
        <taxon>Laserviricetes</taxon>
        <taxon>Halopanivirales</taxon>
        <taxon>Sphaerolipoviridae</taxon>
        <taxon>Alphasphaerolipovirus</taxon>
        <taxon>Alphasphaerolipovirus viikkii</taxon>
    </lineage>
</organism>
<feature type="region of interest" description="Disordered" evidence="1">
    <location>
        <begin position="325"/>
        <end position="361"/>
    </location>
</feature>
<evidence type="ECO:0000313" key="2">
    <source>
        <dbReference type="EMBL" id="ALJ99702.1"/>
    </source>
</evidence>
<feature type="region of interest" description="Disordered" evidence="1">
    <location>
        <begin position="393"/>
        <end position="414"/>
    </location>
</feature>
<dbReference type="KEGG" id="vg:28619849"/>
<dbReference type="RefSeq" id="YP_009272859.1">
    <property type="nucleotide sequence ID" value="NC_030848.1"/>
</dbReference>
<feature type="region of interest" description="Disordered" evidence="1">
    <location>
        <begin position="269"/>
        <end position="291"/>
    </location>
</feature>
<dbReference type="EMBL" id="KT809302">
    <property type="protein sequence ID" value="ALJ99702.1"/>
    <property type="molecule type" value="Genomic_DNA"/>
</dbReference>